<evidence type="ECO:0000256" key="2">
    <source>
        <dbReference type="PROSITE-ProRule" id="PRU00708"/>
    </source>
</evidence>
<dbReference type="EMBL" id="JAMZMK010010393">
    <property type="protein sequence ID" value="KAI7731761.1"/>
    <property type="molecule type" value="Genomic_DNA"/>
</dbReference>
<feature type="compositionally biased region" description="Basic residues" evidence="3">
    <location>
        <begin position="144"/>
        <end position="153"/>
    </location>
</feature>
<dbReference type="InterPro" id="IPR002885">
    <property type="entry name" value="PPR_rpt"/>
</dbReference>
<dbReference type="PANTHER" id="PTHR47926:SF347">
    <property type="entry name" value="PENTATRICOPEPTIDE REPEAT-CONTAINING PROTEIN"/>
    <property type="match status" value="1"/>
</dbReference>
<dbReference type="GO" id="GO:0003723">
    <property type="term" value="F:RNA binding"/>
    <property type="evidence" value="ECO:0007669"/>
    <property type="project" value="InterPro"/>
</dbReference>
<accession>A0AAD5BXY5</accession>
<dbReference type="NCBIfam" id="TIGR00756">
    <property type="entry name" value="PPR"/>
    <property type="match status" value="2"/>
</dbReference>
<reference evidence="4" key="1">
    <citation type="submission" date="2022-06" db="EMBL/GenBank/DDBJ databases">
        <title>Uncovering the hologenomic basis of an extraordinary plant invasion.</title>
        <authorList>
            <person name="Bieker V.C."/>
            <person name="Martin M.D."/>
            <person name="Gilbert T."/>
            <person name="Hodgins K."/>
            <person name="Battlay P."/>
            <person name="Petersen B."/>
            <person name="Wilson J."/>
        </authorList>
    </citation>
    <scope>NUCLEOTIDE SEQUENCE</scope>
    <source>
        <strain evidence="4">AA19_3_7</strain>
        <tissue evidence="4">Leaf</tissue>
    </source>
</reference>
<proteinExistence type="predicted"/>
<sequence length="153" mass="17275">MKRVKIGLNEFSFAGVLTVSVKRKDLGLTRQVHGHVFGYGFLSSLVLCSSVIDCYAKCGEMSDARMVFDEMSKRDVVSWTSLISGYAKWGDVESARELFDDMPGFKFTCNRRFAYDEYVKRNGCPSGHKDLGDEDTSLPDKGKKSIYHVRHNP</sequence>
<dbReference type="GO" id="GO:0009451">
    <property type="term" value="P:RNA modification"/>
    <property type="evidence" value="ECO:0007669"/>
    <property type="project" value="InterPro"/>
</dbReference>
<dbReference type="Gene3D" id="1.25.40.10">
    <property type="entry name" value="Tetratricopeptide repeat domain"/>
    <property type="match status" value="1"/>
</dbReference>
<comment type="caution">
    <text evidence="4">The sequence shown here is derived from an EMBL/GenBank/DDBJ whole genome shotgun (WGS) entry which is preliminary data.</text>
</comment>
<evidence type="ECO:0000256" key="1">
    <source>
        <dbReference type="ARBA" id="ARBA00022737"/>
    </source>
</evidence>
<dbReference type="Proteomes" id="UP001206925">
    <property type="component" value="Unassembled WGS sequence"/>
</dbReference>
<evidence type="ECO:0000256" key="3">
    <source>
        <dbReference type="SAM" id="MobiDB-lite"/>
    </source>
</evidence>
<feature type="region of interest" description="Disordered" evidence="3">
    <location>
        <begin position="129"/>
        <end position="153"/>
    </location>
</feature>
<dbReference type="InterPro" id="IPR011990">
    <property type="entry name" value="TPR-like_helical_dom_sf"/>
</dbReference>
<dbReference type="InterPro" id="IPR046960">
    <property type="entry name" value="PPR_At4g14850-like_plant"/>
</dbReference>
<feature type="repeat" description="PPR" evidence="2">
    <location>
        <begin position="75"/>
        <end position="109"/>
    </location>
</feature>
<name>A0AAD5BXY5_AMBAR</name>
<feature type="repeat" description="PPR" evidence="2">
    <location>
        <begin position="44"/>
        <end position="74"/>
    </location>
</feature>
<keyword evidence="5" id="KW-1185">Reference proteome</keyword>
<dbReference type="AlphaFoldDB" id="A0AAD5BXY5"/>
<protein>
    <recommendedName>
        <fullName evidence="6">Pentatricopeptide repeat-containing protein</fullName>
    </recommendedName>
</protein>
<evidence type="ECO:0000313" key="4">
    <source>
        <dbReference type="EMBL" id="KAI7731761.1"/>
    </source>
</evidence>
<dbReference type="PANTHER" id="PTHR47926">
    <property type="entry name" value="PENTATRICOPEPTIDE REPEAT-CONTAINING PROTEIN"/>
    <property type="match status" value="1"/>
</dbReference>
<dbReference type="PROSITE" id="PS51375">
    <property type="entry name" value="PPR"/>
    <property type="match status" value="2"/>
</dbReference>
<gene>
    <name evidence="4" type="ORF">M8C21_010843</name>
</gene>
<evidence type="ECO:0000313" key="5">
    <source>
        <dbReference type="Proteomes" id="UP001206925"/>
    </source>
</evidence>
<evidence type="ECO:0008006" key="6">
    <source>
        <dbReference type="Google" id="ProtNLM"/>
    </source>
</evidence>
<dbReference type="Pfam" id="PF01535">
    <property type="entry name" value="PPR"/>
    <property type="match status" value="2"/>
</dbReference>
<organism evidence="4 5">
    <name type="scientific">Ambrosia artemisiifolia</name>
    <name type="common">Common ragweed</name>
    <dbReference type="NCBI Taxonomy" id="4212"/>
    <lineage>
        <taxon>Eukaryota</taxon>
        <taxon>Viridiplantae</taxon>
        <taxon>Streptophyta</taxon>
        <taxon>Embryophyta</taxon>
        <taxon>Tracheophyta</taxon>
        <taxon>Spermatophyta</taxon>
        <taxon>Magnoliopsida</taxon>
        <taxon>eudicotyledons</taxon>
        <taxon>Gunneridae</taxon>
        <taxon>Pentapetalae</taxon>
        <taxon>asterids</taxon>
        <taxon>campanulids</taxon>
        <taxon>Asterales</taxon>
        <taxon>Asteraceae</taxon>
        <taxon>Asteroideae</taxon>
        <taxon>Heliantheae alliance</taxon>
        <taxon>Heliantheae</taxon>
        <taxon>Ambrosia</taxon>
    </lineage>
</organism>
<keyword evidence="1" id="KW-0677">Repeat</keyword>